<accession>A0A7W1XD63</accession>
<organism evidence="1 2">
    <name type="scientific">Thermoactinomyces daqus</name>
    <dbReference type="NCBI Taxonomy" id="1329516"/>
    <lineage>
        <taxon>Bacteria</taxon>
        <taxon>Bacillati</taxon>
        <taxon>Bacillota</taxon>
        <taxon>Bacilli</taxon>
        <taxon>Bacillales</taxon>
        <taxon>Thermoactinomycetaceae</taxon>
        <taxon>Thermoactinomyces</taxon>
    </lineage>
</organism>
<dbReference type="OrthoDB" id="2656417at2"/>
<evidence type="ECO:0000313" key="1">
    <source>
        <dbReference type="EMBL" id="MBA4544487.1"/>
    </source>
</evidence>
<evidence type="ECO:0000313" key="2">
    <source>
        <dbReference type="Proteomes" id="UP000530514"/>
    </source>
</evidence>
<proteinExistence type="predicted"/>
<dbReference type="Proteomes" id="UP000530514">
    <property type="component" value="Unassembled WGS sequence"/>
</dbReference>
<comment type="caution">
    <text evidence="1">The sequence shown here is derived from an EMBL/GenBank/DDBJ whole genome shotgun (WGS) entry which is preliminary data.</text>
</comment>
<protein>
    <submittedName>
        <fullName evidence="1">Uncharacterized protein</fullName>
    </submittedName>
</protein>
<keyword evidence="2" id="KW-1185">Reference proteome</keyword>
<dbReference type="RefSeq" id="WP_160173781.1">
    <property type="nucleotide sequence ID" value="NZ_JACEIP010000042.1"/>
</dbReference>
<name>A0A7W1XD63_9BACL</name>
<reference evidence="1 2" key="1">
    <citation type="submission" date="2020-07" db="EMBL/GenBank/DDBJ databases">
        <authorList>
            <person name="Feng H."/>
        </authorList>
    </citation>
    <scope>NUCLEOTIDE SEQUENCE [LARGE SCALE GENOMIC DNA]</scope>
    <source>
        <strain evidence="2">s-11</strain>
    </source>
</reference>
<gene>
    <name evidence="1" type="ORF">H1164_16765</name>
</gene>
<dbReference type="EMBL" id="JACEIP010000042">
    <property type="protein sequence ID" value="MBA4544487.1"/>
    <property type="molecule type" value="Genomic_DNA"/>
</dbReference>
<dbReference type="AlphaFoldDB" id="A0A7W1XD63"/>
<sequence>MNRWAVYEFLKRRYMESGYIPRLEEVLSAFPGLDYIEIGEGIEEFNAALSWPGGES</sequence>